<evidence type="ECO:0000256" key="4">
    <source>
        <dbReference type="SAM" id="SignalP"/>
    </source>
</evidence>
<evidence type="ECO:0000313" key="6">
    <source>
        <dbReference type="EMBL" id="KAA5837986.1"/>
    </source>
</evidence>
<dbReference type="CDD" id="cd06316">
    <property type="entry name" value="PBP1_ABC_sugar_binding-like"/>
    <property type="match status" value="1"/>
</dbReference>
<dbReference type="Pfam" id="PF13407">
    <property type="entry name" value="Peripla_BP_4"/>
    <property type="match status" value="1"/>
</dbReference>
<evidence type="ECO:0000313" key="7">
    <source>
        <dbReference type="Proteomes" id="UP000323946"/>
    </source>
</evidence>
<comment type="similarity">
    <text evidence="2">Belongs to the bacterial solute-binding protein 2 family.</text>
</comment>
<dbReference type="PANTHER" id="PTHR46847:SF1">
    <property type="entry name" value="D-ALLOSE-BINDING PERIPLASMIC PROTEIN-RELATED"/>
    <property type="match status" value="1"/>
</dbReference>
<reference evidence="6 7" key="1">
    <citation type="submission" date="2019-09" db="EMBL/GenBank/DDBJ databases">
        <title>Draft genome sequence of the thermophilic Saccharopolyspora hirsuta VKM Ac-666T.</title>
        <authorList>
            <person name="Lobastova T.G."/>
            <person name="Fokina V."/>
            <person name="Bragin E.Y."/>
            <person name="Shtratnikova V.Y."/>
            <person name="Starodumova I.P."/>
            <person name="Tarlachkov S.V."/>
            <person name="Donova M.V."/>
        </authorList>
    </citation>
    <scope>NUCLEOTIDE SEQUENCE [LARGE SCALE GENOMIC DNA]</scope>
    <source>
        <strain evidence="6 7">VKM Ac-666</strain>
    </source>
</reference>
<dbReference type="Gene3D" id="3.40.50.2300">
    <property type="match status" value="2"/>
</dbReference>
<dbReference type="RefSeq" id="WP_150064492.1">
    <property type="nucleotide sequence ID" value="NZ_VWPH01000001.1"/>
</dbReference>
<dbReference type="GO" id="GO:0030246">
    <property type="term" value="F:carbohydrate binding"/>
    <property type="evidence" value="ECO:0007669"/>
    <property type="project" value="UniProtKB-ARBA"/>
</dbReference>
<dbReference type="EMBL" id="VWPH01000001">
    <property type="protein sequence ID" value="KAA5837986.1"/>
    <property type="molecule type" value="Genomic_DNA"/>
</dbReference>
<dbReference type="OrthoDB" id="9813037at2"/>
<organism evidence="6 7">
    <name type="scientific">Saccharopolyspora hirsuta</name>
    <dbReference type="NCBI Taxonomy" id="1837"/>
    <lineage>
        <taxon>Bacteria</taxon>
        <taxon>Bacillati</taxon>
        <taxon>Actinomycetota</taxon>
        <taxon>Actinomycetes</taxon>
        <taxon>Pseudonocardiales</taxon>
        <taxon>Pseudonocardiaceae</taxon>
        <taxon>Saccharopolyspora</taxon>
    </lineage>
</organism>
<accession>A0A5M7C6R7</accession>
<dbReference type="Proteomes" id="UP000323946">
    <property type="component" value="Unassembled WGS sequence"/>
</dbReference>
<evidence type="ECO:0000256" key="1">
    <source>
        <dbReference type="ARBA" id="ARBA00004196"/>
    </source>
</evidence>
<sequence length="383" mass="40919">MQRRRYLSAAALLCAALIAASGCAYTDSDVPVRGDRAAAASLESMRGQVLSKGPYGEDPALASDITLTPEEVAKVRSRKATAAISMHYTGDDWTAAQLAGLQKQFDALGIEVIAVTDANRKPEKQVSDIETIMAKHPDILVSIPTDGVATAKAFQKAADEGVHLVFMDNVPKDMKPGAGYVSVVSADNFGNGVVSAHLMADALGGRGKIGVVFYQSDYLVTQRRYDGFTSTIKRHYPGIQIVEEKGFSGPDYAGQSLVAANAMVSKHPDLAGIWGVWDIPTEGIVSAARSSERPDLVITTQDLGKNVAIAMARKRNITGLGAQRPYDQGVTEATLGAYGLIGKPAPPFVALAPLAVTRDNLAQAWREVYRSDAPPEVQQWLHR</sequence>
<gene>
    <name evidence="6" type="ORF">F1721_00475</name>
</gene>
<protein>
    <submittedName>
        <fullName evidence="6">Substrate-binding domain-containing protein</fullName>
    </submittedName>
</protein>
<evidence type="ECO:0000256" key="2">
    <source>
        <dbReference type="ARBA" id="ARBA00007639"/>
    </source>
</evidence>
<dbReference type="PROSITE" id="PS51257">
    <property type="entry name" value="PROKAR_LIPOPROTEIN"/>
    <property type="match status" value="1"/>
</dbReference>
<keyword evidence="7" id="KW-1185">Reference proteome</keyword>
<dbReference type="GO" id="GO:0030313">
    <property type="term" value="C:cell envelope"/>
    <property type="evidence" value="ECO:0007669"/>
    <property type="project" value="UniProtKB-SubCell"/>
</dbReference>
<keyword evidence="3 4" id="KW-0732">Signal</keyword>
<feature type="signal peptide" evidence="4">
    <location>
        <begin position="1"/>
        <end position="24"/>
    </location>
</feature>
<evidence type="ECO:0000259" key="5">
    <source>
        <dbReference type="Pfam" id="PF13407"/>
    </source>
</evidence>
<dbReference type="SMR" id="A0A5M7C6R7"/>
<evidence type="ECO:0000256" key="3">
    <source>
        <dbReference type="ARBA" id="ARBA00022729"/>
    </source>
</evidence>
<comment type="caution">
    <text evidence="6">The sequence shown here is derived from an EMBL/GenBank/DDBJ whole genome shotgun (WGS) entry which is preliminary data.</text>
</comment>
<feature type="chain" id="PRO_5039443517" evidence="4">
    <location>
        <begin position="25"/>
        <end position="383"/>
    </location>
</feature>
<dbReference type="SUPFAM" id="SSF53822">
    <property type="entry name" value="Periplasmic binding protein-like I"/>
    <property type="match status" value="1"/>
</dbReference>
<feature type="domain" description="Periplasmic binding protein" evidence="5">
    <location>
        <begin position="83"/>
        <end position="330"/>
    </location>
</feature>
<comment type="subcellular location">
    <subcellularLocation>
        <location evidence="1">Cell envelope</location>
    </subcellularLocation>
</comment>
<dbReference type="AlphaFoldDB" id="A0A5M7C6R7"/>
<proteinExistence type="inferred from homology"/>
<dbReference type="InterPro" id="IPR028082">
    <property type="entry name" value="Peripla_BP_I"/>
</dbReference>
<dbReference type="InterPro" id="IPR025997">
    <property type="entry name" value="SBP_2_dom"/>
</dbReference>
<name>A0A5M7C6R7_SACHI</name>
<dbReference type="PANTHER" id="PTHR46847">
    <property type="entry name" value="D-ALLOSE-BINDING PERIPLASMIC PROTEIN-RELATED"/>
    <property type="match status" value="1"/>
</dbReference>